<keyword evidence="8 12" id="KW-0267">Excision nuclease</keyword>
<dbReference type="GO" id="GO:0005737">
    <property type="term" value="C:cytoplasm"/>
    <property type="evidence" value="ECO:0007669"/>
    <property type="project" value="UniProtKB-SubCell"/>
</dbReference>
<gene>
    <name evidence="16" type="primary">uvrB</name>
</gene>
<comment type="subcellular location">
    <subcellularLocation>
        <location evidence="1 12">Cytoplasm</location>
    </subcellularLocation>
</comment>
<evidence type="ECO:0000256" key="10">
    <source>
        <dbReference type="ARBA" id="ARBA00026033"/>
    </source>
</evidence>
<proteinExistence type="inferred from homology"/>
<dbReference type="PANTHER" id="PTHR24029">
    <property type="entry name" value="UVRABC SYSTEM PROTEIN B"/>
    <property type="match status" value="1"/>
</dbReference>
<keyword evidence="3" id="KW-0963">Cytoplasm</keyword>
<keyword evidence="4" id="KW-0547">Nucleotide-binding</keyword>
<dbReference type="SMART" id="SM00487">
    <property type="entry name" value="DEXDc"/>
    <property type="match status" value="1"/>
</dbReference>
<dbReference type="InterPro" id="IPR006935">
    <property type="entry name" value="Helicase/UvrB_N"/>
</dbReference>
<dbReference type="SUPFAM" id="SSF52540">
    <property type="entry name" value="P-loop containing nucleoside triphosphate hydrolases"/>
    <property type="match status" value="2"/>
</dbReference>
<keyword evidence="6 12" id="KW-0228">DNA excision</keyword>
<protein>
    <recommendedName>
        <fullName evidence="11 12">UvrABC system protein B</fullName>
    </recommendedName>
</protein>
<organism evidence="16">
    <name type="scientific">uncultured marine group II/III euryarchaeote KM3_102_D05</name>
    <dbReference type="NCBI Taxonomy" id="1457845"/>
    <lineage>
        <taxon>Archaea</taxon>
        <taxon>Methanobacteriati</taxon>
        <taxon>Methanobacteriota</taxon>
        <taxon>environmental samples</taxon>
    </lineage>
</organism>
<dbReference type="AlphaFoldDB" id="A0A075GAN6"/>
<keyword evidence="7" id="KW-0067">ATP-binding</keyword>
<dbReference type="Pfam" id="PF00271">
    <property type="entry name" value="Helicase_C"/>
    <property type="match status" value="1"/>
</dbReference>
<dbReference type="GO" id="GO:0140097">
    <property type="term" value="F:catalytic activity, acting on DNA"/>
    <property type="evidence" value="ECO:0007669"/>
    <property type="project" value="UniProtKB-ARBA"/>
</dbReference>
<dbReference type="GO" id="GO:0004518">
    <property type="term" value="F:nuclease activity"/>
    <property type="evidence" value="ECO:0007669"/>
    <property type="project" value="UniProtKB-KW"/>
</dbReference>
<keyword evidence="5 12" id="KW-0227">DNA damage</keyword>
<dbReference type="GO" id="GO:0120545">
    <property type="term" value="F:nucleic acid conformation isomerase activity"/>
    <property type="evidence" value="ECO:0007669"/>
    <property type="project" value="UniProtKB-ARBA"/>
</dbReference>
<feature type="domain" description="Helicase ATP-binding" evidence="14">
    <location>
        <begin position="51"/>
        <end position="186"/>
    </location>
</feature>
<dbReference type="Pfam" id="PF02151">
    <property type="entry name" value="UVR"/>
    <property type="match status" value="1"/>
</dbReference>
<dbReference type="GO" id="GO:0016887">
    <property type="term" value="F:ATP hydrolysis activity"/>
    <property type="evidence" value="ECO:0007669"/>
    <property type="project" value="InterPro"/>
</dbReference>
<reference evidence="16" key="1">
    <citation type="journal article" date="2014" name="Genome Biol. Evol.">
        <title>Pangenome evidence for extensive interdomain horizontal transfer affecting lineage core and shell genes in uncultured planktonic thaumarchaeota and euryarchaeota.</title>
        <authorList>
            <person name="Deschamps P."/>
            <person name="Zivanovic Y."/>
            <person name="Moreira D."/>
            <person name="Rodriguez-Valera F."/>
            <person name="Lopez-Garcia P."/>
        </authorList>
    </citation>
    <scope>NUCLEOTIDE SEQUENCE</scope>
</reference>
<evidence type="ECO:0000256" key="6">
    <source>
        <dbReference type="ARBA" id="ARBA00022769"/>
    </source>
</evidence>
<evidence type="ECO:0000256" key="5">
    <source>
        <dbReference type="ARBA" id="ARBA00022763"/>
    </source>
</evidence>
<dbReference type="Pfam" id="PF04851">
    <property type="entry name" value="ResIII"/>
    <property type="match status" value="1"/>
</dbReference>
<accession>A0A075GAN6</accession>
<dbReference type="EMBL" id="KF900550">
    <property type="protein sequence ID" value="AIE98951.1"/>
    <property type="molecule type" value="Genomic_DNA"/>
</dbReference>
<evidence type="ECO:0000313" key="16">
    <source>
        <dbReference type="EMBL" id="AIE98951.1"/>
    </source>
</evidence>
<name>A0A075GAN6_9EURY</name>
<dbReference type="InterPro" id="IPR027417">
    <property type="entry name" value="P-loop_NTPase"/>
</dbReference>
<dbReference type="Pfam" id="PF17757">
    <property type="entry name" value="UvrB_inter"/>
    <property type="match status" value="1"/>
</dbReference>
<dbReference type="GO" id="GO:0006289">
    <property type="term" value="P:nucleotide-excision repair"/>
    <property type="evidence" value="ECO:0007669"/>
    <property type="project" value="InterPro"/>
</dbReference>
<dbReference type="InterPro" id="IPR004807">
    <property type="entry name" value="UvrB"/>
</dbReference>
<dbReference type="PROSITE" id="PS51192">
    <property type="entry name" value="HELICASE_ATP_BIND_1"/>
    <property type="match status" value="1"/>
</dbReference>
<dbReference type="InterPro" id="IPR036876">
    <property type="entry name" value="UVR_dom_sf"/>
</dbReference>
<dbReference type="CDD" id="cd17916">
    <property type="entry name" value="DEXHc_UvrB"/>
    <property type="match status" value="1"/>
</dbReference>
<dbReference type="GO" id="GO:0005524">
    <property type="term" value="F:ATP binding"/>
    <property type="evidence" value="ECO:0007669"/>
    <property type="project" value="UniProtKB-KW"/>
</dbReference>
<dbReference type="GO" id="GO:0009380">
    <property type="term" value="C:excinuclease repair complex"/>
    <property type="evidence" value="ECO:0007669"/>
    <property type="project" value="InterPro"/>
</dbReference>
<dbReference type="Gene3D" id="3.40.50.300">
    <property type="entry name" value="P-loop containing nucleotide triphosphate hydrolases"/>
    <property type="match status" value="3"/>
</dbReference>
<dbReference type="PROSITE" id="PS51194">
    <property type="entry name" value="HELICASE_CTER"/>
    <property type="match status" value="1"/>
</dbReference>
<sequence length="810" mass="90687">MTDEMADPFDLSKAIAGAATGRLDPKVACFNLHAEYDPAGDQQQAIEKITSQLNNSQERAVLLGVTGSGKTFAMAHLIERLNRPTLILSHNKTLARQLWQEMSGLFPENAVEYFVSHYDYYQPEAYLPKRDLYIDKELQMNERIEQERFATVASLVSRPDVIAIGTVSAIYGLNPPETFLKQHARIHVGQEIEPLDLVKQLVELQYRRVTGEITRGEVRCRGEVVDVWMPSRDDPLRIVFDFDGVLRIQVCEAVSWEVLDELEEAWVHPKVFFMTSPERFQKALEDIEFELQERTHSLESEGKELEAHRLETRTTFELEMLRETGHCKAIENYSMHFDGRKPGERPYCLLDFFAASSKQFHGDASKFLVIMDESHVTLPQLKGMHAGDKARKINLIDHGFRLPSAADNRPLRIDEFQKLVPQMLYVSATPGERELRHLAEVTGQEIPQDLLHVPGGGGVDEPELLKPKKSPSLLKTLDEIEGIVKMEIRPTGLLDPGIEVRPTEGQVQDLLDEINSCVEAGERVLVTVLTIKFAEEVSDYLQKMGVKAHYLHSEIDTIERSEIIKALRIGHIDVIVGINLLREGLDIPEVSLVAIFDADRQGFLRNERSLLQTIGRASRNERGRVLLYADSMSDAMRTSIQQTLDRRSRQEAFNVKHGITPTTIEKALPTMGIEANELLAGTAGKGASGGKRFVGGFSGQTGKDKPEADLVKKYDLGAGAWGSGDDTLSRVSQPSWADVADLVLSGQSGAENIQSIVDGSEESDVGDVRSHDLDHLIGRLQKEMKMAASRLEFERAAQLRDRIFQLENAG</sequence>
<dbReference type="InterPro" id="IPR001943">
    <property type="entry name" value="UVR_dom"/>
</dbReference>
<dbReference type="InterPro" id="IPR041471">
    <property type="entry name" value="UvrB_inter"/>
</dbReference>
<evidence type="ECO:0000256" key="3">
    <source>
        <dbReference type="ARBA" id="ARBA00022490"/>
    </source>
</evidence>
<dbReference type="GO" id="GO:0003677">
    <property type="term" value="F:DNA binding"/>
    <property type="evidence" value="ECO:0007669"/>
    <property type="project" value="InterPro"/>
</dbReference>
<evidence type="ECO:0000256" key="7">
    <source>
        <dbReference type="ARBA" id="ARBA00022840"/>
    </source>
</evidence>
<evidence type="ECO:0000256" key="11">
    <source>
        <dbReference type="ARBA" id="ARBA00029504"/>
    </source>
</evidence>
<evidence type="ECO:0000256" key="2">
    <source>
        <dbReference type="ARBA" id="ARBA00008533"/>
    </source>
</evidence>
<comment type="similarity">
    <text evidence="2 12">Belongs to the UvrB family.</text>
</comment>
<dbReference type="Gene3D" id="4.10.860.10">
    <property type="entry name" value="UVR domain"/>
    <property type="match status" value="1"/>
</dbReference>
<evidence type="ECO:0000256" key="12">
    <source>
        <dbReference type="RuleBase" id="RU003587"/>
    </source>
</evidence>
<dbReference type="InterPro" id="IPR024759">
    <property type="entry name" value="UvrB_YAD/RRR_dom"/>
</dbReference>
<dbReference type="CDD" id="cd18790">
    <property type="entry name" value="SF2_C_UvrB"/>
    <property type="match status" value="1"/>
</dbReference>
<dbReference type="GO" id="GO:0009432">
    <property type="term" value="P:SOS response"/>
    <property type="evidence" value="ECO:0007669"/>
    <property type="project" value="UniProtKB-KW"/>
</dbReference>
<dbReference type="InterPro" id="IPR001650">
    <property type="entry name" value="Helicase_C-like"/>
</dbReference>
<evidence type="ECO:0000259" key="13">
    <source>
        <dbReference type="PROSITE" id="PS50151"/>
    </source>
</evidence>
<dbReference type="SUPFAM" id="SSF46600">
    <property type="entry name" value="C-terminal UvrC-binding domain of UvrB"/>
    <property type="match status" value="1"/>
</dbReference>
<dbReference type="Pfam" id="PF12344">
    <property type="entry name" value="UvrB"/>
    <property type="match status" value="1"/>
</dbReference>
<keyword evidence="12" id="KW-0742">SOS response</keyword>
<evidence type="ECO:0000259" key="15">
    <source>
        <dbReference type="PROSITE" id="PS51194"/>
    </source>
</evidence>
<comment type="subunit">
    <text evidence="10 12">Forms a heterotetramer with UvrA during the search for lesions. Interacts with UvrC in an incision complex.</text>
</comment>
<evidence type="ECO:0000259" key="14">
    <source>
        <dbReference type="PROSITE" id="PS51192"/>
    </source>
</evidence>
<feature type="domain" description="Helicase C-terminal" evidence="15">
    <location>
        <begin position="506"/>
        <end position="668"/>
    </location>
</feature>
<dbReference type="SMART" id="SM00490">
    <property type="entry name" value="HELICc"/>
    <property type="match status" value="1"/>
</dbReference>
<evidence type="ECO:0000256" key="9">
    <source>
        <dbReference type="ARBA" id="ARBA00023204"/>
    </source>
</evidence>
<feature type="domain" description="UVR" evidence="13">
    <location>
        <begin position="774"/>
        <end position="809"/>
    </location>
</feature>
<dbReference type="InterPro" id="IPR014001">
    <property type="entry name" value="Helicase_ATP-bd"/>
</dbReference>
<evidence type="ECO:0000256" key="4">
    <source>
        <dbReference type="ARBA" id="ARBA00022741"/>
    </source>
</evidence>
<evidence type="ECO:0000256" key="1">
    <source>
        <dbReference type="ARBA" id="ARBA00004496"/>
    </source>
</evidence>
<dbReference type="PROSITE" id="PS50151">
    <property type="entry name" value="UVR"/>
    <property type="match status" value="1"/>
</dbReference>
<evidence type="ECO:0000256" key="8">
    <source>
        <dbReference type="ARBA" id="ARBA00022881"/>
    </source>
</evidence>
<keyword evidence="9 12" id="KW-0234">DNA repair</keyword>
<dbReference type="PANTHER" id="PTHR24029:SF0">
    <property type="entry name" value="UVRABC SYSTEM PROTEIN B"/>
    <property type="match status" value="1"/>
</dbReference>